<dbReference type="PANTHER" id="PTHR33221:SF5">
    <property type="entry name" value="HTH-TYPE TRANSCRIPTIONAL REGULATOR ISCR"/>
    <property type="match status" value="1"/>
</dbReference>
<reference evidence="3" key="1">
    <citation type="journal article" date="2011" name="MBio">
        <title>Novel metabolic attributes of the genus Cyanothece, comprising a group of unicellular nitrogen-fixing Cyanobacteria.</title>
        <authorList>
            <person name="Bandyopadhyay A."/>
            <person name="Elvitigala T."/>
            <person name="Welsh E."/>
            <person name="Stockel J."/>
            <person name="Liberton M."/>
            <person name="Min H."/>
            <person name="Sherman L.A."/>
            <person name="Pakrasi H.B."/>
        </authorList>
    </citation>
    <scope>NUCLEOTIDE SEQUENCE [LARGE SCALE GENOMIC DNA]</scope>
    <source>
        <strain evidence="3">PCC 7822</strain>
    </source>
</reference>
<dbReference type="PROSITE" id="PS01332">
    <property type="entry name" value="HTH_RRF2_1"/>
    <property type="match status" value="1"/>
</dbReference>
<dbReference type="eggNOG" id="COG1959">
    <property type="taxonomic scope" value="Bacteria"/>
</dbReference>
<dbReference type="Gene3D" id="1.10.10.10">
    <property type="entry name" value="Winged helix-like DNA-binding domain superfamily/Winged helix DNA-binding domain"/>
    <property type="match status" value="1"/>
</dbReference>
<proteinExistence type="predicted"/>
<dbReference type="InterPro" id="IPR036388">
    <property type="entry name" value="WH-like_DNA-bd_sf"/>
</dbReference>
<dbReference type="PANTHER" id="PTHR33221">
    <property type="entry name" value="WINGED HELIX-TURN-HELIX TRANSCRIPTIONAL REGULATOR, RRF2 FAMILY"/>
    <property type="match status" value="1"/>
</dbReference>
<organism evidence="2 3">
    <name type="scientific">Gloeothece verrucosa (strain PCC 7822)</name>
    <name type="common">Cyanothece sp. (strain PCC 7822)</name>
    <dbReference type="NCBI Taxonomy" id="497965"/>
    <lineage>
        <taxon>Bacteria</taxon>
        <taxon>Bacillati</taxon>
        <taxon>Cyanobacteriota</taxon>
        <taxon>Cyanophyceae</taxon>
        <taxon>Oscillatoriophycideae</taxon>
        <taxon>Chroococcales</taxon>
        <taxon>Aphanothecaceae</taxon>
        <taxon>Gloeothece</taxon>
        <taxon>Gloeothece verrucosa</taxon>
    </lineage>
</organism>
<dbReference type="Pfam" id="PF02082">
    <property type="entry name" value="Rrf2"/>
    <property type="match status" value="1"/>
</dbReference>
<dbReference type="InterPro" id="IPR036390">
    <property type="entry name" value="WH_DNA-bd_sf"/>
</dbReference>
<dbReference type="PROSITE" id="PS51197">
    <property type="entry name" value="HTH_RRF2_2"/>
    <property type="match status" value="1"/>
</dbReference>
<dbReference type="EMBL" id="CP002198">
    <property type="protein sequence ID" value="ADN13577.1"/>
    <property type="molecule type" value="Genomic_DNA"/>
</dbReference>
<name>E0U6D4_GLOV7</name>
<evidence type="ECO:0000256" key="1">
    <source>
        <dbReference type="ARBA" id="ARBA00023125"/>
    </source>
</evidence>
<sequence>MSLPSKVEYALLALLEMASQPDLKKPLTVNEITAKQPIPERYLEQIFASLRRGGLLKSQRGSKGGYVLAREPQDITLLEIVSIIEGNRQIKENMDVSTVEMKLIQESWQQANQAAQSILGQYTLLDLCKQRESYIQQSLMYYI</sequence>
<dbReference type="GO" id="GO:0003700">
    <property type="term" value="F:DNA-binding transcription factor activity"/>
    <property type="evidence" value="ECO:0007669"/>
    <property type="project" value="TreeGrafter"/>
</dbReference>
<accession>E0U6D4</accession>
<evidence type="ECO:0000313" key="3">
    <source>
        <dbReference type="Proteomes" id="UP000008206"/>
    </source>
</evidence>
<dbReference type="InterPro" id="IPR000944">
    <property type="entry name" value="Tscrpt_reg_Rrf2"/>
</dbReference>
<dbReference type="KEGG" id="cyj:Cyan7822_1586"/>
<dbReference type="AlphaFoldDB" id="E0U6D4"/>
<keyword evidence="1" id="KW-0238">DNA-binding</keyword>
<dbReference type="STRING" id="497965.Cyan7822_1586"/>
<dbReference type="NCBIfam" id="TIGR00738">
    <property type="entry name" value="rrf2_super"/>
    <property type="match status" value="1"/>
</dbReference>
<dbReference type="GO" id="GO:0003677">
    <property type="term" value="F:DNA binding"/>
    <property type="evidence" value="ECO:0007669"/>
    <property type="project" value="UniProtKB-KW"/>
</dbReference>
<protein>
    <submittedName>
        <fullName evidence="2">Transcriptional regulator, BadM/Rrf2 family</fullName>
    </submittedName>
</protein>
<dbReference type="InterPro" id="IPR030489">
    <property type="entry name" value="TR_Rrf2-type_CS"/>
</dbReference>
<dbReference type="HOGENOM" id="CLU_107144_0_1_3"/>
<dbReference type="GO" id="GO:0005829">
    <property type="term" value="C:cytosol"/>
    <property type="evidence" value="ECO:0007669"/>
    <property type="project" value="TreeGrafter"/>
</dbReference>
<gene>
    <name evidence="2" type="ordered locus">Cyan7822_1586</name>
</gene>
<keyword evidence="3" id="KW-1185">Reference proteome</keyword>
<evidence type="ECO:0000313" key="2">
    <source>
        <dbReference type="EMBL" id="ADN13577.1"/>
    </source>
</evidence>
<dbReference type="Proteomes" id="UP000008206">
    <property type="component" value="Chromosome"/>
</dbReference>
<dbReference type="SUPFAM" id="SSF46785">
    <property type="entry name" value="Winged helix' DNA-binding domain"/>
    <property type="match status" value="1"/>
</dbReference>